<evidence type="ECO:0000313" key="3">
    <source>
        <dbReference type="Proteomes" id="UP000247465"/>
    </source>
</evidence>
<evidence type="ECO:0000313" key="2">
    <source>
        <dbReference type="EMBL" id="AWT59003.1"/>
    </source>
</evidence>
<dbReference type="Pfam" id="PF13561">
    <property type="entry name" value="adh_short_C2"/>
    <property type="match status" value="1"/>
</dbReference>
<dbReference type="CDD" id="cd05233">
    <property type="entry name" value="SDR_c"/>
    <property type="match status" value="1"/>
</dbReference>
<protein>
    <submittedName>
        <fullName evidence="2">3-oxoacyl-[acyl-carrier-protein] reductase FabG</fullName>
        <ecNumber evidence="2">1.1.1.100</ecNumber>
    </submittedName>
</protein>
<dbReference type="NCBIfam" id="NF005559">
    <property type="entry name" value="PRK07231.1"/>
    <property type="match status" value="1"/>
</dbReference>
<dbReference type="KEGG" id="mtar:DF168_00175"/>
<dbReference type="SUPFAM" id="SSF51735">
    <property type="entry name" value="NAD(P)-binding Rossmann-fold domains"/>
    <property type="match status" value="1"/>
</dbReference>
<proteinExistence type="inferred from homology"/>
<dbReference type="PANTHER" id="PTHR42879">
    <property type="entry name" value="3-OXOACYL-(ACYL-CARRIER-PROTEIN) REDUCTASE"/>
    <property type="match status" value="1"/>
</dbReference>
<dbReference type="FunFam" id="3.40.50.720:FF:000084">
    <property type="entry name" value="Short-chain dehydrogenase reductase"/>
    <property type="match status" value="1"/>
</dbReference>
<dbReference type="PRINTS" id="PR00081">
    <property type="entry name" value="GDHRDH"/>
</dbReference>
<keyword evidence="2" id="KW-0560">Oxidoreductase</keyword>
<reference evidence="2 3" key="1">
    <citation type="submission" date="2018-06" db="EMBL/GenBank/DDBJ databases">
        <title>Draft Genome Sequence of a Novel Marine Bacterium Related to the Verrucomicrobia.</title>
        <authorList>
            <person name="Vosseberg J."/>
            <person name="Martijn J."/>
            <person name="Ettema T.J.G."/>
        </authorList>
    </citation>
    <scope>NUCLEOTIDE SEQUENCE [LARGE SCALE GENOMIC DNA]</scope>
    <source>
        <strain evidence="2">TARA_B100001123</strain>
    </source>
</reference>
<gene>
    <name evidence="2" type="primary">fabG_2</name>
    <name evidence="2" type="ORF">DF168_00175</name>
</gene>
<dbReference type="GO" id="GO:0004316">
    <property type="term" value="F:3-oxoacyl-[acyl-carrier-protein] reductase (NADPH) activity"/>
    <property type="evidence" value="ECO:0007669"/>
    <property type="project" value="UniProtKB-EC"/>
</dbReference>
<accession>A0A2Z4AAY3</accession>
<dbReference type="GO" id="GO:0032787">
    <property type="term" value="P:monocarboxylic acid metabolic process"/>
    <property type="evidence" value="ECO:0007669"/>
    <property type="project" value="UniProtKB-ARBA"/>
</dbReference>
<dbReference type="PROSITE" id="PS00061">
    <property type="entry name" value="ADH_SHORT"/>
    <property type="match status" value="1"/>
</dbReference>
<sequence>MKLGDRVAIVTGASSGIGRGIALEFAREGAKVCVVDVREEPKRGKYHETKKRKSTADTIVDLGGEACFAEADMGNDSSIEQMIHKTLNHFGQIDILVNNAGIYNPGGIQDVSSAEWDRMTGVNLKGVFLAMKFVIPFLRSSAAGRIINIASIHAFAGGAGPPYTSAKAAVVNLTKDIAVELAPDSVTVNAICPGYIETPIQDYLSDEDIENSRLRTPLPRFGNPKDIGRAAVFLASDDASWITGVALPVDGGWLAQI</sequence>
<dbReference type="InterPro" id="IPR050259">
    <property type="entry name" value="SDR"/>
</dbReference>
<organism evidence="2 3">
    <name type="scientific">Candidatus Moanibacter tarae</name>
    <dbReference type="NCBI Taxonomy" id="2200854"/>
    <lineage>
        <taxon>Bacteria</taxon>
        <taxon>Pseudomonadati</taxon>
        <taxon>Verrucomicrobiota</taxon>
        <taxon>Opitutia</taxon>
        <taxon>Puniceicoccales</taxon>
        <taxon>Puniceicoccales incertae sedis</taxon>
        <taxon>Candidatus Moanibacter</taxon>
    </lineage>
</organism>
<dbReference type="EMBL" id="CP029803">
    <property type="protein sequence ID" value="AWT59003.1"/>
    <property type="molecule type" value="Genomic_DNA"/>
</dbReference>
<dbReference type="Gene3D" id="3.40.50.720">
    <property type="entry name" value="NAD(P)-binding Rossmann-like Domain"/>
    <property type="match status" value="1"/>
</dbReference>
<dbReference type="PANTHER" id="PTHR42879:SF2">
    <property type="entry name" value="3-OXOACYL-[ACYL-CARRIER-PROTEIN] REDUCTASE FABG"/>
    <property type="match status" value="1"/>
</dbReference>
<dbReference type="InterPro" id="IPR020904">
    <property type="entry name" value="Sc_DH/Rdtase_CS"/>
</dbReference>
<dbReference type="InterPro" id="IPR002347">
    <property type="entry name" value="SDR_fam"/>
</dbReference>
<dbReference type="Proteomes" id="UP000247465">
    <property type="component" value="Chromosome"/>
</dbReference>
<evidence type="ECO:0000256" key="1">
    <source>
        <dbReference type="ARBA" id="ARBA00006484"/>
    </source>
</evidence>
<comment type="similarity">
    <text evidence="1">Belongs to the short-chain dehydrogenases/reductases (SDR) family.</text>
</comment>
<dbReference type="InterPro" id="IPR036291">
    <property type="entry name" value="NAD(P)-bd_dom_sf"/>
</dbReference>
<dbReference type="EC" id="1.1.1.100" evidence="2"/>
<dbReference type="AlphaFoldDB" id="A0A2Z4AAY3"/>
<dbReference type="PRINTS" id="PR00080">
    <property type="entry name" value="SDRFAMILY"/>
</dbReference>
<name>A0A2Z4AAY3_9BACT</name>